<accession>A0ABQ0B1I0</accession>
<dbReference type="Proteomes" id="UP001600894">
    <property type="component" value="Unassembled WGS sequence"/>
</dbReference>
<evidence type="ECO:0000256" key="1">
    <source>
        <dbReference type="ARBA" id="ARBA00022801"/>
    </source>
</evidence>
<dbReference type="InterPro" id="IPR011059">
    <property type="entry name" value="Metal-dep_hydrolase_composite"/>
</dbReference>
<dbReference type="Gene3D" id="2.30.40.10">
    <property type="entry name" value="Urease, subunit C, domain 1"/>
    <property type="match status" value="1"/>
</dbReference>
<reference evidence="4 5" key="1">
    <citation type="submission" date="2024-04" db="EMBL/GenBank/DDBJ databases">
        <title>Defined microbial consortia suppress multidrug-resistant proinflammatory Enterobacteriaceae via ecological control.</title>
        <authorList>
            <person name="Furuichi M."/>
            <person name="Kawaguchi T."/>
            <person name="Pust M."/>
            <person name="Yasuma K."/>
            <person name="Plichta D."/>
            <person name="Hasegawa N."/>
            <person name="Ohya T."/>
            <person name="Bhattarai S."/>
            <person name="Sasajima S."/>
            <person name="Aoto Y."/>
            <person name="Tuganbaev T."/>
            <person name="Yaginuma M."/>
            <person name="Ueda M."/>
            <person name="Okahashi N."/>
            <person name="Amafuji K."/>
            <person name="Kiridooshi Y."/>
            <person name="Sugita K."/>
            <person name="Strazar M."/>
            <person name="Skelly A."/>
            <person name="Suda W."/>
            <person name="Hattori M."/>
            <person name="Nakamoto N."/>
            <person name="Caballero S."/>
            <person name="Norman J."/>
            <person name="Olle B."/>
            <person name="Tanoue T."/>
            <person name="Arita M."/>
            <person name="Bucci V."/>
            <person name="Atarashi K."/>
            <person name="Xavier R."/>
            <person name="Honda K."/>
        </authorList>
    </citation>
    <scope>NUCLEOTIDE SEQUENCE [LARGE SCALE GENOMIC DNA]</scope>
    <source>
        <strain evidence="5">f13</strain>
    </source>
</reference>
<dbReference type="PANTHER" id="PTHR11113:SF2">
    <property type="entry name" value="ADENINE DEAMINASE"/>
    <property type="match status" value="1"/>
</dbReference>
<keyword evidence="1" id="KW-0378">Hydrolase</keyword>
<evidence type="ECO:0000259" key="3">
    <source>
        <dbReference type="Pfam" id="PF01979"/>
    </source>
</evidence>
<gene>
    <name evidence="4" type="ORF">F130042H8_31930</name>
</gene>
<protein>
    <recommendedName>
        <fullName evidence="3">Amidohydrolase-related domain-containing protein</fullName>
    </recommendedName>
</protein>
<sequence length="451" mass="48946">MRKTFNTPYKEALRERILAASGVKRAGLVLKGAKVLNVFTRELEEADVAVQDGFIVGIGAYRGEEEHDLTGRIICPGFIDGHIHLESSMVRPEEFERAVLPHGTTAVVTDPHEIANVAGTEGIEYMLRETEGLLLDVYVMLPSCVPAAAMEESGAVLQAEELRRFYDNDRVLGLAELMNAPGTIAAEDGVLSKLEDAARMKKRVDGHAPGLSGKALNAYCTAGVASDHECCKKEEALQKLRRGQWIMIREGTAARNLEALISLCKDPWASRCMFVTDDKHPGDLRRLGHMDWIIRRAVLLGADPVTAVLMATLYPAQYFGLRENGAVAPGYRADLAVLTDLEEMRVERVYKNGRLAAENGRVLHKGIPSAVCKKGADGLGGRVLSERVPFVPHGSCPYAGSKAGAGRRYSKGHSADSERTADKGAAGTMDTRCRFSARGGSGQRYRKTGGI</sequence>
<dbReference type="SUPFAM" id="SSF51338">
    <property type="entry name" value="Composite domain of metallo-dependent hydrolases"/>
    <property type="match status" value="1"/>
</dbReference>
<feature type="region of interest" description="Disordered" evidence="2">
    <location>
        <begin position="402"/>
        <end position="451"/>
    </location>
</feature>
<dbReference type="RefSeq" id="WP_390470794.1">
    <property type="nucleotide sequence ID" value="NZ_BAABXL010000001.1"/>
</dbReference>
<dbReference type="PANTHER" id="PTHR11113">
    <property type="entry name" value="N-ACETYLGLUCOSAMINE-6-PHOSPHATE DEACETYLASE"/>
    <property type="match status" value="1"/>
</dbReference>
<dbReference type="SUPFAM" id="SSF51556">
    <property type="entry name" value="Metallo-dependent hydrolases"/>
    <property type="match status" value="1"/>
</dbReference>
<proteinExistence type="predicted"/>
<dbReference type="Pfam" id="PF01979">
    <property type="entry name" value="Amidohydro_1"/>
    <property type="match status" value="1"/>
</dbReference>
<evidence type="ECO:0000313" key="5">
    <source>
        <dbReference type="Proteomes" id="UP001600894"/>
    </source>
</evidence>
<dbReference type="EMBL" id="BAABXL010000001">
    <property type="protein sequence ID" value="GAA6270133.1"/>
    <property type="molecule type" value="Genomic_DNA"/>
</dbReference>
<dbReference type="InterPro" id="IPR006680">
    <property type="entry name" value="Amidohydro-rel"/>
</dbReference>
<feature type="domain" description="Amidohydrolase-related" evidence="3">
    <location>
        <begin position="73"/>
        <end position="355"/>
    </location>
</feature>
<feature type="compositionally biased region" description="Basic and acidic residues" evidence="2">
    <location>
        <begin position="413"/>
        <end position="422"/>
    </location>
</feature>
<comment type="caution">
    <text evidence="4">The sequence shown here is derived from an EMBL/GenBank/DDBJ whole genome shotgun (WGS) entry which is preliminary data.</text>
</comment>
<name>A0ABQ0B1I0_9FIRM</name>
<evidence type="ECO:0000313" key="4">
    <source>
        <dbReference type="EMBL" id="GAA6270133.1"/>
    </source>
</evidence>
<organism evidence="4 5">
    <name type="scientific">Enterocloster alcoholdehydrogenati</name>
    <dbReference type="NCBI Taxonomy" id="2547410"/>
    <lineage>
        <taxon>Bacteria</taxon>
        <taxon>Bacillati</taxon>
        <taxon>Bacillota</taxon>
        <taxon>Clostridia</taxon>
        <taxon>Lachnospirales</taxon>
        <taxon>Lachnospiraceae</taxon>
        <taxon>Enterocloster</taxon>
    </lineage>
</organism>
<dbReference type="Gene3D" id="3.20.20.140">
    <property type="entry name" value="Metal-dependent hydrolases"/>
    <property type="match status" value="1"/>
</dbReference>
<dbReference type="InterPro" id="IPR032466">
    <property type="entry name" value="Metal_Hydrolase"/>
</dbReference>
<evidence type="ECO:0000256" key="2">
    <source>
        <dbReference type="SAM" id="MobiDB-lite"/>
    </source>
</evidence>
<keyword evidence="5" id="KW-1185">Reference proteome</keyword>